<evidence type="ECO:0000313" key="3">
    <source>
        <dbReference type="EMBL" id="OXA87483.1"/>
    </source>
</evidence>
<dbReference type="EMBL" id="JPRK01000027">
    <property type="protein sequence ID" value="KIO50616.1"/>
    <property type="molecule type" value="Genomic_DNA"/>
</dbReference>
<name>A0A0D0EUW4_9FLAO</name>
<comment type="caution">
    <text evidence="2">The sequence shown here is derived from an EMBL/GenBank/DDBJ whole genome shotgun (WGS) entry which is preliminary data.</text>
</comment>
<feature type="signal peptide" evidence="1">
    <location>
        <begin position="1"/>
        <end position="23"/>
    </location>
</feature>
<evidence type="ECO:0000313" key="2">
    <source>
        <dbReference type="EMBL" id="KIO50616.1"/>
    </source>
</evidence>
<gene>
    <name evidence="3" type="ORF">B0A73_11190</name>
    <name evidence="2" type="ORF">IW18_21930</name>
</gene>
<evidence type="ECO:0000313" key="4">
    <source>
        <dbReference type="Proteomes" id="UP000032061"/>
    </source>
</evidence>
<dbReference type="RefSeq" id="WP_041520346.1">
    <property type="nucleotide sequence ID" value="NZ_JPRK01000027.1"/>
</dbReference>
<evidence type="ECO:0008006" key="6">
    <source>
        <dbReference type="Google" id="ProtNLM"/>
    </source>
</evidence>
<accession>A0A0D0EUW4</accession>
<proteinExistence type="predicted"/>
<reference evidence="3 5" key="2">
    <citation type="submission" date="2016-11" db="EMBL/GenBank/DDBJ databases">
        <title>Whole genomes of Flavobacteriaceae.</title>
        <authorList>
            <person name="Stine C."/>
            <person name="Li C."/>
            <person name="Tadesse D."/>
        </authorList>
    </citation>
    <scope>NUCLEOTIDE SEQUENCE [LARGE SCALE GENOMIC DNA]</scope>
    <source>
        <strain evidence="3 5">ATCC 51468</strain>
    </source>
</reference>
<evidence type="ECO:0000313" key="5">
    <source>
        <dbReference type="Proteomes" id="UP000198302"/>
    </source>
</evidence>
<feature type="chain" id="PRO_5002226470" description="Methionyl-tRNA synthetase" evidence="1">
    <location>
        <begin position="24"/>
        <end position="493"/>
    </location>
</feature>
<protein>
    <recommendedName>
        <fullName evidence="6">Methionyl-tRNA synthetase</fullName>
    </recommendedName>
</protein>
<evidence type="ECO:0000256" key="1">
    <source>
        <dbReference type="SAM" id="SignalP"/>
    </source>
</evidence>
<reference evidence="2 4" key="1">
    <citation type="submission" date="2015-01" db="EMBL/GenBank/DDBJ databases">
        <title>Genome of Flavobacterium hibernum DSM 12611.</title>
        <authorList>
            <person name="Stropko S.J."/>
            <person name="Pipes S.E."/>
            <person name="Newman J.D."/>
        </authorList>
    </citation>
    <scope>NUCLEOTIDE SEQUENCE [LARGE SCALE GENOMIC DNA]</scope>
    <source>
        <strain evidence="2 4">DSM 12611</strain>
    </source>
</reference>
<keyword evidence="1" id="KW-0732">Signal</keyword>
<dbReference type="EMBL" id="MUGX01000012">
    <property type="protein sequence ID" value="OXA87483.1"/>
    <property type="molecule type" value="Genomic_DNA"/>
</dbReference>
<dbReference type="Proteomes" id="UP000198302">
    <property type="component" value="Unassembled WGS sequence"/>
</dbReference>
<keyword evidence="5" id="KW-1185">Reference proteome</keyword>
<dbReference type="Proteomes" id="UP000032061">
    <property type="component" value="Unassembled WGS sequence"/>
</dbReference>
<organism evidence="2 4">
    <name type="scientific">Flavobacterium hibernum</name>
    <dbReference type="NCBI Taxonomy" id="37752"/>
    <lineage>
        <taxon>Bacteria</taxon>
        <taxon>Pseudomonadati</taxon>
        <taxon>Bacteroidota</taxon>
        <taxon>Flavobacteriia</taxon>
        <taxon>Flavobacteriales</taxon>
        <taxon>Flavobacteriaceae</taxon>
        <taxon>Flavobacterium</taxon>
    </lineage>
</organism>
<dbReference type="OrthoDB" id="1331096at2"/>
<sequence>MKRLLFFLLLTSKSILLSQTVLNTYPLNLINPLEDGQVLNFEDTKTHEIYIFAADDKKINILKYNKSLFLTNQFTDTIKNQEKRILSGYSLSEDGNPLLYWSSPNFRNIKIVKYFLESKTSKALNFNLPEDNEYIITTFQKNNNFYILGKERNSAHLLLYQFNDGKCEIKMFDFSPFKFQNENGQNLTFNALLRYLPIQKIDSDTFNPLDKATSINKMYVLNDHILLTFDYNLKKTQVFDLNIETSSISEKNFEQPVSKKSSRTSNSFYSENKLFQVKANKDEFLFDIKDYDSGKAIKSISIAKTDTIKFKNSPFFIQVNNEKPQEIKTTSKFLKQLSGLSVGVSVFKNKNINLVTFGGFMEQFFTDFAPIPHDYNAIFNFENSINGQYSQSRMVSFDAMLNSNYEFISNQQQEPLAIDNIYYFISMNKNVSLQNILKLKDYYLLSYYDTVSKQYTIRKFTDGYIREDNGNPIMNKSQFSKPAKFEKLKFIEN</sequence>
<dbReference type="STRING" id="37752.IW18_21930"/>
<dbReference type="AlphaFoldDB" id="A0A0D0EUW4"/>